<dbReference type="InterPro" id="IPR042099">
    <property type="entry name" value="ANL_N_sf"/>
</dbReference>
<dbReference type="Gene3D" id="3.30.300.30">
    <property type="match status" value="1"/>
</dbReference>
<dbReference type="PANTHER" id="PTHR43767:SF7">
    <property type="entry name" value="MEDIUM_LONG-CHAIN-FATTY-ACID--COA LIGASE FADD8"/>
    <property type="match status" value="1"/>
</dbReference>
<accession>X0TR63</accession>
<dbReference type="Pfam" id="PF00501">
    <property type="entry name" value="AMP-binding"/>
    <property type="match status" value="1"/>
</dbReference>
<feature type="transmembrane region" description="Helical" evidence="1">
    <location>
        <begin position="50"/>
        <end position="72"/>
    </location>
</feature>
<proteinExistence type="predicted"/>
<feature type="domain" description="AMP-dependent synthetase/ligase" evidence="2">
    <location>
        <begin position="3"/>
        <end position="217"/>
    </location>
</feature>
<evidence type="ECO:0000313" key="3">
    <source>
        <dbReference type="EMBL" id="GAF96033.1"/>
    </source>
</evidence>
<name>X0TR63_9ZZZZ</name>
<evidence type="ECO:0000256" key="1">
    <source>
        <dbReference type="SAM" id="Phobius"/>
    </source>
</evidence>
<feature type="non-terminal residue" evidence="3">
    <location>
        <position position="283"/>
    </location>
</feature>
<protein>
    <recommendedName>
        <fullName evidence="2">AMP-dependent synthetase/ligase domain-containing protein</fullName>
    </recommendedName>
</protein>
<reference evidence="3" key="1">
    <citation type="journal article" date="2014" name="Front. Microbiol.">
        <title>High frequency of phylogenetically diverse reductive dehalogenase-homologous genes in deep subseafloor sedimentary metagenomes.</title>
        <authorList>
            <person name="Kawai M."/>
            <person name="Futagami T."/>
            <person name="Toyoda A."/>
            <person name="Takaki Y."/>
            <person name="Nishi S."/>
            <person name="Hori S."/>
            <person name="Arai W."/>
            <person name="Tsubouchi T."/>
            <person name="Morono Y."/>
            <person name="Uchiyama I."/>
            <person name="Ito T."/>
            <person name="Fujiyama A."/>
            <person name="Inagaki F."/>
            <person name="Takami H."/>
        </authorList>
    </citation>
    <scope>NUCLEOTIDE SEQUENCE</scope>
    <source>
        <strain evidence="3">Expedition CK06-06</strain>
    </source>
</reference>
<evidence type="ECO:0000259" key="2">
    <source>
        <dbReference type="Pfam" id="PF00501"/>
    </source>
</evidence>
<dbReference type="InterPro" id="IPR000873">
    <property type="entry name" value="AMP-dep_synth/lig_dom"/>
</dbReference>
<dbReference type="AlphaFoldDB" id="X0TR63"/>
<organism evidence="3">
    <name type="scientific">marine sediment metagenome</name>
    <dbReference type="NCBI Taxonomy" id="412755"/>
    <lineage>
        <taxon>unclassified sequences</taxon>
        <taxon>metagenomes</taxon>
        <taxon>ecological metagenomes</taxon>
    </lineage>
</organism>
<dbReference type="SUPFAM" id="SSF56801">
    <property type="entry name" value="Acetyl-CoA synthetase-like"/>
    <property type="match status" value="1"/>
</dbReference>
<keyword evidence="1" id="KW-1133">Transmembrane helix</keyword>
<dbReference type="PANTHER" id="PTHR43767">
    <property type="entry name" value="LONG-CHAIN-FATTY-ACID--COA LIGASE"/>
    <property type="match status" value="1"/>
</dbReference>
<feature type="non-terminal residue" evidence="3">
    <location>
        <position position="1"/>
    </location>
</feature>
<dbReference type="InterPro" id="IPR045851">
    <property type="entry name" value="AMP-bd_C_sf"/>
</dbReference>
<comment type="caution">
    <text evidence="3">The sequence shown here is derived from an EMBL/GenBank/DDBJ whole genome shotgun (WGS) entry which is preliminary data.</text>
</comment>
<sequence>DDVYQMYTSGTTGHPKGAVLTHGAVTSQIAQIGVVYSGTPGERMLIVAPVYHAAAAITVFAAVALGGCLYIQEDFNPLEVVRALSEERIVKATLVPAMIQACLVFVPDIGERRYDDLQRITYGASPIAEETLRRAVDAFKCEFVQAYGMTETTAIISYLLSADHERAMTDKPNLLLSAGRPLVGTEVRVVDEDDNPVPNGTIGEIIARGPQIMRGYWNMPDESAEALRGGWLHTGDAGVLDDEGYIYVQDRVKDMIVSGGENVYPRVVEDVLFQHPAVADAAV</sequence>
<dbReference type="InterPro" id="IPR050237">
    <property type="entry name" value="ATP-dep_AMP-bd_enzyme"/>
</dbReference>
<dbReference type="Gene3D" id="3.40.50.12780">
    <property type="entry name" value="N-terminal domain of ligase-like"/>
    <property type="match status" value="1"/>
</dbReference>
<gene>
    <name evidence="3" type="ORF">S01H1_26304</name>
</gene>
<dbReference type="EMBL" id="BARS01015937">
    <property type="protein sequence ID" value="GAF96033.1"/>
    <property type="molecule type" value="Genomic_DNA"/>
</dbReference>
<keyword evidence="1" id="KW-0812">Transmembrane</keyword>
<keyword evidence="1" id="KW-0472">Membrane</keyword>